<dbReference type="AlphaFoldDB" id="A0A0P1KPM5"/>
<dbReference type="FunFam" id="1.20.1740.10:FF:000017">
    <property type="entry name" value="Amino acid permease"/>
    <property type="match status" value="1"/>
</dbReference>
<dbReference type="PROSITE" id="PS00218">
    <property type="entry name" value="AMINO_ACID_PERMEASE_1"/>
    <property type="match status" value="1"/>
</dbReference>
<dbReference type="InterPro" id="IPR004840">
    <property type="entry name" value="Amino_acid_permease_CS"/>
</dbReference>
<keyword evidence="5" id="KW-0029">Amino-acid transport</keyword>
<dbReference type="InterPro" id="IPR004762">
    <property type="entry name" value="Amino_acid_permease_fungi"/>
</dbReference>
<reference evidence="12" key="1">
    <citation type="submission" date="2015-10" db="EMBL/GenBank/DDBJ databases">
        <authorList>
            <person name="Devillers H."/>
        </authorList>
    </citation>
    <scope>NUCLEOTIDE SEQUENCE [LARGE SCALE GENOMIC DNA]</scope>
</reference>
<evidence type="ECO:0000256" key="6">
    <source>
        <dbReference type="ARBA" id="ARBA00022989"/>
    </source>
</evidence>
<dbReference type="GO" id="GO:0016020">
    <property type="term" value="C:membrane"/>
    <property type="evidence" value="ECO:0007669"/>
    <property type="project" value="UniProtKB-SubCell"/>
</dbReference>
<proteinExistence type="inferred from homology"/>
<dbReference type="Proteomes" id="UP000236544">
    <property type="component" value="Unassembled WGS sequence"/>
</dbReference>
<dbReference type="PANTHER" id="PTHR43341:SF7">
    <property type="entry name" value="LEU_VAL_ILE AMINO-ACID PERMEASE-RELATED"/>
    <property type="match status" value="1"/>
</dbReference>
<feature type="transmembrane region" description="Helical" evidence="9">
    <location>
        <begin position="161"/>
        <end position="179"/>
    </location>
</feature>
<dbReference type="Pfam" id="PF00324">
    <property type="entry name" value="AA_permease"/>
    <property type="match status" value="1"/>
</dbReference>
<feature type="transmembrane region" description="Helical" evidence="9">
    <location>
        <begin position="88"/>
        <end position="106"/>
    </location>
</feature>
<keyword evidence="12" id="KW-1185">Reference proteome</keyword>
<evidence type="ECO:0000259" key="10">
    <source>
        <dbReference type="Pfam" id="PF00324"/>
    </source>
</evidence>
<dbReference type="InterPro" id="IPR004841">
    <property type="entry name" value="AA-permease/SLC12A_dom"/>
</dbReference>
<feature type="domain" description="Amino acid permease/ SLC12A" evidence="10">
    <location>
        <begin position="87"/>
        <end position="550"/>
    </location>
</feature>
<evidence type="ECO:0000256" key="3">
    <source>
        <dbReference type="ARBA" id="ARBA00022448"/>
    </source>
</evidence>
<feature type="transmembrane region" description="Helical" evidence="9">
    <location>
        <begin position="118"/>
        <end position="140"/>
    </location>
</feature>
<evidence type="ECO:0000256" key="4">
    <source>
        <dbReference type="ARBA" id="ARBA00022692"/>
    </source>
</evidence>
<evidence type="ECO:0000313" key="11">
    <source>
        <dbReference type="EMBL" id="CUS21480.1"/>
    </source>
</evidence>
<feature type="transmembrane region" description="Helical" evidence="9">
    <location>
        <begin position="418"/>
        <end position="436"/>
    </location>
</feature>
<evidence type="ECO:0000256" key="9">
    <source>
        <dbReference type="SAM" id="Phobius"/>
    </source>
</evidence>
<name>A0A0P1KPM5_9SACH</name>
<dbReference type="PANTHER" id="PTHR43341">
    <property type="entry name" value="AMINO ACID PERMEASE"/>
    <property type="match status" value="1"/>
</dbReference>
<feature type="transmembrane region" description="Helical" evidence="9">
    <location>
        <begin position="442"/>
        <end position="466"/>
    </location>
</feature>
<evidence type="ECO:0000256" key="5">
    <source>
        <dbReference type="ARBA" id="ARBA00022970"/>
    </source>
</evidence>
<accession>A0A0P1KPM5</accession>
<evidence type="ECO:0000313" key="12">
    <source>
        <dbReference type="Proteomes" id="UP000236544"/>
    </source>
</evidence>
<evidence type="ECO:0000256" key="8">
    <source>
        <dbReference type="SAM" id="MobiDB-lite"/>
    </source>
</evidence>
<keyword evidence="3" id="KW-0813">Transport</keyword>
<feature type="compositionally biased region" description="Low complexity" evidence="8">
    <location>
        <begin position="16"/>
        <end position="27"/>
    </location>
</feature>
<organism evidence="11 12">
    <name type="scientific">Lachancea quebecensis</name>
    <dbReference type="NCBI Taxonomy" id="1654605"/>
    <lineage>
        <taxon>Eukaryota</taxon>
        <taxon>Fungi</taxon>
        <taxon>Dikarya</taxon>
        <taxon>Ascomycota</taxon>
        <taxon>Saccharomycotina</taxon>
        <taxon>Saccharomycetes</taxon>
        <taxon>Saccharomycetales</taxon>
        <taxon>Saccharomycetaceae</taxon>
        <taxon>Lachancea</taxon>
    </lineage>
</organism>
<evidence type="ECO:0000256" key="2">
    <source>
        <dbReference type="ARBA" id="ARBA00006983"/>
    </source>
</evidence>
<feature type="transmembrane region" description="Helical" evidence="9">
    <location>
        <begin position="231"/>
        <end position="255"/>
    </location>
</feature>
<dbReference type="EMBL" id="LN890565">
    <property type="protein sequence ID" value="CUS21480.1"/>
    <property type="molecule type" value="Genomic_DNA"/>
</dbReference>
<comment type="similarity">
    <text evidence="2">Belongs to the amino acid-polyamine-organocation (APC) superfamily. YAT (TC 2.A.3.10) family.</text>
</comment>
<sequence length="598" mass="65979">MSKVEDKFGSPLPVWSSAKSESGSAAELYETSQNAQHNEEEGTWCRFRDSFKRAQKRPASQSDDLETASVQTDFTDGALRRSIRPRHVAMMSVCTGIGTGLLVANGKSLRYGGPGGLIIGYAAVSIVAYIMMQAAGEMAVAYPSMPGNFNAYSSVFISKPFGFASVWLYCLQWLTVFPLELITASLTIKYWTDSVNADVFIAIFYVFILFIHFFGSRGYGESEFIFGLCKVLMIAGFVILAIVINCGGAGNSGYIGARYWHDPGAFAVGNAASKFKGFCYVLVTGYFSYGGTELYAMTVNEQSSPRRAIHSATKQCIYRILIIYMLTMILIGFLVPHTSSELMGSGGKSATHASPYVLAISLHGVKVVPHIINAVILIAVVSVGNSAMYSGPRVLNALAEQGYAPKFLAYIDRAGRPLMALIACSIFGLLAFVAASDHEEDVFTWLAAIAGLSELFTWSAILLSHVRFRQAMKYHGYSLSQLGYKSITGVWGSVYGVCFNVLVFVAQFWVALAPIGNNGKVDVLSFFQSYLAFPLWVVFYLGYMVYSGEWMIVRPLKDIDINHYRCIYDEERIEQEKLEHKTMVQNSNLLGKLKHFWC</sequence>
<feature type="transmembrane region" description="Helical" evidence="9">
    <location>
        <begin position="356"/>
        <end position="383"/>
    </location>
</feature>
<comment type="subcellular location">
    <subcellularLocation>
        <location evidence="1">Membrane</location>
        <topology evidence="1">Multi-pass membrane protein</topology>
    </subcellularLocation>
</comment>
<feature type="transmembrane region" description="Helical" evidence="9">
    <location>
        <begin position="316"/>
        <end position="336"/>
    </location>
</feature>
<gene>
    <name evidence="11" type="ORF">LAQU0_S03e03554g</name>
</gene>
<keyword evidence="4 9" id="KW-0812">Transmembrane</keyword>
<dbReference type="OrthoDB" id="3900342at2759"/>
<feature type="transmembrane region" description="Helical" evidence="9">
    <location>
        <begin position="199"/>
        <end position="219"/>
    </location>
</feature>
<protein>
    <submittedName>
        <fullName evidence="11">LAQU0S03e03554g1_1</fullName>
    </submittedName>
</protein>
<evidence type="ECO:0000256" key="1">
    <source>
        <dbReference type="ARBA" id="ARBA00004141"/>
    </source>
</evidence>
<feature type="transmembrane region" description="Helical" evidence="9">
    <location>
        <begin position="487"/>
        <end position="512"/>
    </location>
</feature>
<feature type="transmembrane region" description="Helical" evidence="9">
    <location>
        <begin position="524"/>
        <end position="546"/>
    </location>
</feature>
<keyword evidence="7 9" id="KW-0472">Membrane</keyword>
<dbReference type="Gene3D" id="1.20.1740.10">
    <property type="entry name" value="Amino acid/polyamine transporter I"/>
    <property type="match status" value="1"/>
</dbReference>
<dbReference type="PIRSF" id="PIRSF006060">
    <property type="entry name" value="AA_transporter"/>
    <property type="match status" value="1"/>
</dbReference>
<keyword evidence="6 9" id="KW-1133">Transmembrane helix</keyword>
<evidence type="ECO:0000256" key="7">
    <source>
        <dbReference type="ARBA" id="ARBA00023136"/>
    </source>
</evidence>
<dbReference type="GO" id="GO:0015171">
    <property type="term" value="F:amino acid transmembrane transporter activity"/>
    <property type="evidence" value="ECO:0007669"/>
    <property type="project" value="TreeGrafter"/>
</dbReference>
<feature type="region of interest" description="Disordered" evidence="8">
    <location>
        <begin position="1"/>
        <end position="42"/>
    </location>
</feature>
<dbReference type="NCBIfam" id="TIGR00913">
    <property type="entry name" value="2A0310"/>
    <property type="match status" value="1"/>
</dbReference>
<dbReference type="InterPro" id="IPR050524">
    <property type="entry name" value="APC_YAT"/>
</dbReference>